<dbReference type="Proteomes" id="UP000596977">
    <property type="component" value="Unassembled WGS sequence"/>
</dbReference>
<accession>A0A916RAD2</accession>
<protein>
    <submittedName>
        <fullName evidence="2">Uncharacterized protein</fullName>
    </submittedName>
</protein>
<name>A0A916RAD2_9HYPH</name>
<dbReference type="RefSeq" id="WP_127072915.1">
    <property type="nucleotide sequence ID" value="NZ_BMKB01000002.1"/>
</dbReference>
<evidence type="ECO:0000313" key="3">
    <source>
        <dbReference type="Proteomes" id="UP000596977"/>
    </source>
</evidence>
<dbReference type="EMBL" id="BMKB01000002">
    <property type="protein sequence ID" value="GGA45832.1"/>
    <property type="molecule type" value="Genomic_DNA"/>
</dbReference>
<evidence type="ECO:0000313" key="2">
    <source>
        <dbReference type="EMBL" id="GGA45832.1"/>
    </source>
</evidence>
<evidence type="ECO:0000256" key="1">
    <source>
        <dbReference type="SAM" id="Coils"/>
    </source>
</evidence>
<reference evidence="2 3" key="1">
    <citation type="journal article" date="2014" name="Int. J. Syst. Evol. Microbiol.">
        <title>Complete genome sequence of Corynebacterium casei LMG S-19264T (=DSM 44701T), isolated from a smear-ripened cheese.</title>
        <authorList>
            <consortium name="US DOE Joint Genome Institute (JGI-PGF)"/>
            <person name="Walter F."/>
            <person name="Albersmeier A."/>
            <person name="Kalinowski J."/>
            <person name="Ruckert C."/>
        </authorList>
    </citation>
    <scope>NUCLEOTIDE SEQUENCE [LARGE SCALE GENOMIC DNA]</scope>
    <source>
        <strain evidence="2 3">CGMCC 1.15896</strain>
    </source>
</reference>
<comment type="caution">
    <text evidence="2">The sequence shown here is derived from an EMBL/GenBank/DDBJ whole genome shotgun (WGS) entry which is preliminary data.</text>
</comment>
<keyword evidence="1" id="KW-0175">Coiled coil</keyword>
<organism evidence="2 3">
    <name type="scientific">Pelagibacterium lentulum</name>
    <dbReference type="NCBI Taxonomy" id="2029865"/>
    <lineage>
        <taxon>Bacteria</taxon>
        <taxon>Pseudomonadati</taxon>
        <taxon>Pseudomonadota</taxon>
        <taxon>Alphaproteobacteria</taxon>
        <taxon>Hyphomicrobiales</taxon>
        <taxon>Devosiaceae</taxon>
        <taxon>Pelagibacterium</taxon>
    </lineage>
</organism>
<gene>
    <name evidence="2" type="ORF">GCM10011499_14460</name>
</gene>
<sequence>MTDKMTDAELSKTMREAASWMMRSRFPGYEKRAIETAGACLLSADRLSRNQGVVTVKPLEWSVDSSPNEECRYNHCVAQTAVGPYRIEWKGWKDHDEPVVYRPIGDEFVGCFPTVLQAKAAAQADYERRILSALTEAPPAPSAAEPVEIDRFHIDSPCFPEPDGTLVRYEDHVRTIADLQAEIAELKGFSKKLFLDDTDALSSSATMLTDLQAEVERLREAAEWHEHNWKQERDLKVGLIAKNKALEDRIKKYEAGQ</sequence>
<dbReference type="AlphaFoldDB" id="A0A916RAD2"/>
<proteinExistence type="predicted"/>
<feature type="coiled-coil region" evidence="1">
    <location>
        <begin position="201"/>
        <end position="228"/>
    </location>
</feature>
<keyword evidence="3" id="KW-1185">Reference proteome</keyword>